<dbReference type="PROSITE" id="PS50987">
    <property type="entry name" value="HTH_ARSR_2"/>
    <property type="match status" value="1"/>
</dbReference>
<dbReference type="PANTHER" id="PTHR33154">
    <property type="entry name" value="TRANSCRIPTIONAL REGULATOR, ARSR FAMILY"/>
    <property type="match status" value="1"/>
</dbReference>
<dbReference type="InterPro" id="IPR051081">
    <property type="entry name" value="HTH_MetalResp_TranReg"/>
</dbReference>
<feature type="domain" description="HTH arsR-type" evidence="4">
    <location>
        <begin position="51"/>
        <end position="146"/>
    </location>
</feature>
<evidence type="ECO:0000256" key="3">
    <source>
        <dbReference type="ARBA" id="ARBA00023163"/>
    </source>
</evidence>
<dbReference type="NCBIfam" id="NF033788">
    <property type="entry name" value="HTH_metalloreg"/>
    <property type="match status" value="1"/>
</dbReference>
<reference evidence="5 6" key="1">
    <citation type="journal article" date="2019" name="Emerg. Microbes Infect.">
        <title>Comprehensive subspecies identification of 175 nontuberculous mycobacteria species based on 7547 genomic profiles.</title>
        <authorList>
            <person name="Matsumoto Y."/>
            <person name="Kinjo T."/>
            <person name="Motooka D."/>
            <person name="Nabeya D."/>
            <person name="Jung N."/>
            <person name="Uechi K."/>
            <person name="Horii T."/>
            <person name="Iida T."/>
            <person name="Fujita J."/>
            <person name="Nakamura S."/>
        </authorList>
    </citation>
    <scope>NUCLEOTIDE SEQUENCE [LARGE SCALE GENOMIC DNA]</scope>
    <source>
        <strain evidence="5 6">JCM 13573</strain>
    </source>
</reference>
<keyword evidence="2" id="KW-0238">DNA-binding</keyword>
<evidence type="ECO:0000259" key="4">
    <source>
        <dbReference type="PROSITE" id="PS50987"/>
    </source>
</evidence>
<keyword evidence="1" id="KW-0805">Transcription regulation</keyword>
<keyword evidence="6" id="KW-1185">Reference proteome</keyword>
<dbReference type="Gene3D" id="1.10.10.10">
    <property type="entry name" value="Winged helix-like DNA-binding domain superfamily/Winged helix DNA-binding domain"/>
    <property type="match status" value="1"/>
</dbReference>
<evidence type="ECO:0000313" key="5">
    <source>
        <dbReference type="EMBL" id="GFG63794.1"/>
    </source>
</evidence>
<dbReference type="InterPro" id="IPR011991">
    <property type="entry name" value="ArsR-like_HTH"/>
</dbReference>
<evidence type="ECO:0000313" key="6">
    <source>
        <dbReference type="Proteomes" id="UP000465306"/>
    </source>
</evidence>
<keyword evidence="3" id="KW-0804">Transcription</keyword>
<dbReference type="InterPro" id="IPR036388">
    <property type="entry name" value="WH-like_DNA-bd_sf"/>
</dbReference>
<evidence type="ECO:0000256" key="1">
    <source>
        <dbReference type="ARBA" id="ARBA00023015"/>
    </source>
</evidence>
<organism evidence="5 6">
    <name type="scientific">Mycobacterium kubicae</name>
    <dbReference type="NCBI Taxonomy" id="120959"/>
    <lineage>
        <taxon>Bacteria</taxon>
        <taxon>Bacillati</taxon>
        <taxon>Actinomycetota</taxon>
        <taxon>Actinomycetes</taxon>
        <taxon>Mycobacteriales</taxon>
        <taxon>Mycobacteriaceae</taxon>
        <taxon>Mycobacterium</taxon>
        <taxon>Mycobacterium simiae complex</taxon>
    </lineage>
</organism>
<evidence type="ECO:0000256" key="2">
    <source>
        <dbReference type="ARBA" id="ARBA00023125"/>
    </source>
</evidence>
<accession>A0ABQ1BJD2</accession>
<protein>
    <submittedName>
        <fullName evidence="5">Transcriptional regulator</fullName>
    </submittedName>
</protein>
<gene>
    <name evidence="5" type="ORF">MKUB_12840</name>
</gene>
<comment type="caution">
    <text evidence="5">The sequence shown here is derived from an EMBL/GenBank/DDBJ whole genome shotgun (WGS) entry which is preliminary data.</text>
</comment>
<proteinExistence type="predicted"/>
<dbReference type="SMART" id="SM00418">
    <property type="entry name" value="HTH_ARSR"/>
    <property type="match status" value="1"/>
</dbReference>
<dbReference type="InterPro" id="IPR048226">
    <property type="entry name" value="Rv2640c-like"/>
</dbReference>
<dbReference type="InterPro" id="IPR001845">
    <property type="entry name" value="HTH_ArsR_DNA-bd_dom"/>
</dbReference>
<sequence>MTYIEVVAGVMLPPSLIYVKVHGRLGAMPKALPVIDTTSPVCCAPVASGPMNDEDALQIALRLRALADPVRVKIVSYLFSSAAGEEISGDLAAVLGLSESTVSHHLTQLRKAGIVVSDRRGMNVFHRVRRDSLQALCAALDPNCCS</sequence>
<dbReference type="EMBL" id="BLKU01000003">
    <property type="protein sequence ID" value="GFG63794.1"/>
    <property type="molecule type" value="Genomic_DNA"/>
</dbReference>
<dbReference type="Proteomes" id="UP000465306">
    <property type="component" value="Unassembled WGS sequence"/>
</dbReference>
<dbReference type="PANTHER" id="PTHR33154:SF18">
    <property type="entry name" value="ARSENICAL RESISTANCE OPERON REPRESSOR"/>
    <property type="match status" value="1"/>
</dbReference>
<dbReference type="CDD" id="cd00090">
    <property type="entry name" value="HTH_ARSR"/>
    <property type="match status" value="1"/>
</dbReference>
<name>A0ABQ1BJD2_9MYCO</name>
<dbReference type="Pfam" id="PF01022">
    <property type="entry name" value="HTH_5"/>
    <property type="match status" value="1"/>
</dbReference>
<dbReference type="PRINTS" id="PR00778">
    <property type="entry name" value="HTHARSR"/>
</dbReference>
<dbReference type="SUPFAM" id="SSF46785">
    <property type="entry name" value="Winged helix' DNA-binding domain"/>
    <property type="match status" value="1"/>
</dbReference>
<dbReference type="NCBIfam" id="NF041413">
    <property type="entry name" value="ArsR_Rv2640c_fam"/>
    <property type="match status" value="1"/>
</dbReference>
<dbReference type="InterPro" id="IPR036390">
    <property type="entry name" value="WH_DNA-bd_sf"/>
</dbReference>